<dbReference type="RefSeq" id="WP_161830930.1">
    <property type="nucleotide sequence ID" value="NZ_AP028127.1"/>
</dbReference>
<dbReference type="Proteomes" id="UP001432099">
    <property type="component" value="Chromosome"/>
</dbReference>
<dbReference type="EMBL" id="AP028127">
    <property type="protein sequence ID" value="BEH90284.1"/>
    <property type="molecule type" value="Genomic_DNA"/>
</dbReference>
<protein>
    <recommendedName>
        <fullName evidence="4">DUF4064 domain-containing protein</fullName>
    </recommendedName>
</protein>
<keyword evidence="1" id="KW-1133">Transmembrane helix</keyword>
<name>A0ABM8IKW5_9FIRM</name>
<keyword evidence="1" id="KW-0472">Membrane</keyword>
<evidence type="ECO:0000256" key="1">
    <source>
        <dbReference type="SAM" id="Phobius"/>
    </source>
</evidence>
<reference evidence="2" key="1">
    <citation type="journal article" date="2024" name="Int. J. Syst. Evol. Microbiol.">
        <title>Turicibacter faecis sp. nov., isolated from faeces of heart failure mouse model.</title>
        <authorList>
            <person name="Imamura Y."/>
            <person name="Motooka D."/>
            <person name="Nakajima Y."/>
            <person name="Ito S."/>
            <person name="Kitakaze M."/>
            <person name="Iida T."/>
            <person name="Nakamura S."/>
        </authorList>
    </citation>
    <scope>NUCLEOTIDE SEQUENCE</scope>
    <source>
        <strain evidence="2">TC023</strain>
    </source>
</reference>
<evidence type="ECO:0000313" key="2">
    <source>
        <dbReference type="EMBL" id="BEH90284.1"/>
    </source>
</evidence>
<gene>
    <name evidence="2" type="ORF">T23_03860</name>
</gene>
<feature type="transmembrane region" description="Helical" evidence="1">
    <location>
        <begin position="39"/>
        <end position="59"/>
    </location>
</feature>
<proteinExistence type="predicted"/>
<sequence length="126" mass="13578">MKKNENMISFVLGIISAVLSGLTFLIVLFFAGLTEDGGLGFQSMLVILGLVFNILSLVWANSNTKKMRFGLIVSGILYLFGGGFFAIINAILAIIAGCVVKVNKKDELKFNVMDKTIDLGSIVKGK</sequence>
<accession>A0ABM8IKW5</accession>
<feature type="transmembrane region" description="Helical" evidence="1">
    <location>
        <begin position="7"/>
        <end position="33"/>
    </location>
</feature>
<evidence type="ECO:0008006" key="4">
    <source>
        <dbReference type="Google" id="ProtNLM"/>
    </source>
</evidence>
<keyword evidence="1" id="KW-0812">Transmembrane</keyword>
<feature type="transmembrane region" description="Helical" evidence="1">
    <location>
        <begin position="71"/>
        <end position="96"/>
    </location>
</feature>
<keyword evidence="3" id="KW-1185">Reference proteome</keyword>
<organism evidence="2 3">
    <name type="scientific">Turicibacter faecis</name>
    <dbReference type="NCBI Taxonomy" id="2963365"/>
    <lineage>
        <taxon>Bacteria</taxon>
        <taxon>Bacillati</taxon>
        <taxon>Bacillota</taxon>
        <taxon>Erysipelotrichia</taxon>
        <taxon>Erysipelotrichales</taxon>
        <taxon>Turicibacteraceae</taxon>
        <taxon>Turicibacter</taxon>
    </lineage>
</organism>
<evidence type="ECO:0000313" key="3">
    <source>
        <dbReference type="Proteomes" id="UP001432099"/>
    </source>
</evidence>